<proteinExistence type="predicted"/>
<evidence type="ECO:0000313" key="1">
    <source>
        <dbReference type="EMBL" id="VEB06062.1"/>
    </source>
</evidence>
<name>A0A3S4KJE4_KLEPN</name>
<dbReference type="EMBL" id="LR134162">
    <property type="protein sequence ID" value="VEB06062.1"/>
    <property type="molecule type" value="Genomic_DNA"/>
</dbReference>
<sequence>MQIRVIDSTKFMVAPLHPFFTRRKFLTVMIAFILGDLCRYPAVGWGKDGLFPREGQQNILFVRVIVMTSMNKRHHIGYVGLSA</sequence>
<evidence type="ECO:0000313" key="2">
    <source>
        <dbReference type="Proteomes" id="UP000282433"/>
    </source>
</evidence>
<gene>
    <name evidence="1" type="ORF">NCTC13635_05718</name>
</gene>
<dbReference type="AlphaFoldDB" id="A0A3S4KJE4"/>
<accession>A0A3S4KJE4</accession>
<protein>
    <submittedName>
        <fullName evidence="1">Uncharacterized protein</fullName>
    </submittedName>
</protein>
<reference evidence="1 2" key="1">
    <citation type="submission" date="2018-12" db="EMBL/GenBank/DDBJ databases">
        <authorList>
            <consortium name="Pathogen Informatics"/>
        </authorList>
    </citation>
    <scope>NUCLEOTIDE SEQUENCE [LARGE SCALE GENOMIC DNA]</scope>
    <source>
        <strain evidence="1 2">NCTC13635</strain>
    </source>
</reference>
<dbReference type="Proteomes" id="UP000282433">
    <property type="component" value="Chromosome"/>
</dbReference>
<organism evidence="1 2">
    <name type="scientific">Klebsiella pneumoniae</name>
    <dbReference type="NCBI Taxonomy" id="573"/>
    <lineage>
        <taxon>Bacteria</taxon>
        <taxon>Pseudomonadati</taxon>
        <taxon>Pseudomonadota</taxon>
        <taxon>Gammaproteobacteria</taxon>
        <taxon>Enterobacterales</taxon>
        <taxon>Enterobacteriaceae</taxon>
        <taxon>Klebsiella/Raoultella group</taxon>
        <taxon>Klebsiella</taxon>
        <taxon>Klebsiella pneumoniae complex</taxon>
    </lineage>
</organism>